<comment type="caution">
    <text evidence="2">The sequence shown here is derived from an EMBL/GenBank/DDBJ whole genome shotgun (WGS) entry which is preliminary data.</text>
</comment>
<keyword evidence="3" id="KW-1185">Reference proteome</keyword>
<dbReference type="Proteomes" id="UP001281761">
    <property type="component" value="Unassembled WGS sequence"/>
</dbReference>
<dbReference type="EMBL" id="JARBJD010000287">
    <property type="protein sequence ID" value="KAK2944712.1"/>
    <property type="molecule type" value="Genomic_DNA"/>
</dbReference>
<evidence type="ECO:0000313" key="3">
    <source>
        <dbReference type="Proteomes" id="UP001281761"/>
    </source>
</evidence>
<gene>
    <name evidence="2" type="ORF">BLNAU_20348</name>
    <name evidence="1" type="ORF">BLNAU_21591</name>
</gene>
<organism evidence="2 3">
    <name type="scientific">Blattamonas nauphoetae</name>
    <dbReference type="NCBI Taxonomy" id="2049346"/>
    <lineage>
        <taxon>Eukaryota</taxon>
        <taxon>Metamonada</taxon>
        <taxon>Preaxostyla</taxon>
        <taxon>Oxymonadida</taxon>
        <taxon>Blattamonas</taxon>
    </lineage>
</organism>
<reference evidence="2 3" key="1">
    <citation type="journal article" date="2022" name="bioRxiv">
        <title>Genomics of Preaxostyla Flagellates Illuminates Evolutionary Transitions and the Path Towards Mitochondrial Loss.</title>
        <authorList>
            <person name="Novak L.V.F."/>
            <person name="Treitli S.C."/>
            <person name="Pyrih J."/>
            <person name="Halakuc P."/>
            <person name="Pipaliya S.V."/>
            <person name="Vacek V."/>
            <person name="Brzon O."/>
            <person name="Soukal P."/>
            <person name="Eme L."/>
            <person name="Dacks J.B."/>
            <person name="Karnkowska A."/>
            <person name="Elias M."/>
            <person name="Hampl V."/>
        </authorList>
    </citation>
    <scope>NUCLEOTIDE SEQUENCE [LARGE SCALE GENOMIC DNA]</scope>
    <source>
        <strain evidence="2">NAU3</strain>
        <tissue evidence="2">Gut</tissue>
    </source>
</reference>
<dbReference type="EMBL" id="JARBJD010000344">
    <property type="protein sequence ID" value="KAK2943484.1"/>
    <property type="molecule type" value="Genomic_DNA"/>
</dbReference>
<evidence type="ECO:0000313" key="1">
    <source>
        <dbReference type="EMBL" id="KAK2943484.1"/>
    </source>
</evidence>
<sequence>MNVLQVDKQDRELEEDRSLLKIHDPIRKLDDEEDTGIDNLSDLVSPEISKVIHTMPHDINFKLFSFILSQAKDRDKVEIQPRMDNCAVITFLSTQDSANVGVLTADIIHNNNKTLHGS</sequence>
<protein>
    <submittedName>
        <fullName evidence="2">Uncharacterized protein</fullName>
    </submittedName>
</protein>
<evidence type="ECO:0000313" key="2">
    <source>
        <dbReference type="EMBL" id="KAK2944712.1"/>
    </source>
</evidence>
<name>A0ABQ9X1B4_9EUKA</name>
<accession>A0ABQ9X1B4</accession>
<proteinExistence type="predicted"/>